<organism evidence="1 2">
    <name type="scientific">Pandoraea cepalis</name>
    <dbReference type="NCBI Taxonomy" id="2508294"/>
    <lineage>
        <taxon>Bacteria</taxon>
        <taxon>Pseudomonadati</taxon>
        <taxon>Pseudomonadota</taxon>
        <taxon>Betaproteobacteria</taxon>
        <taxon>Burkholderiales</taxon>
        <taxon>Burkholderiaceae</taxon>
        <taxon>Pandoraea</taxon>
    </lineage>
</organism>
<proteinExistence type="predicted"/>
<dbReference type="AlphaFoldDB" id="A0A5E4RHW4"/>
<reference evidence="1 2" key="1">
    <citation type="submission" date="2019-08" db="EMBL/GenBank/DDBJ databases">
        <authorList>
            <person name="Peeters C."/>
        </authorList>
    </citation>
    <scope>NUCLEOTIDE SEQUENCE [LARGE SCALE GENOMIC DNA]</scope>
    <source>
        <strain evidence="1 2">LMG 31106</strain>
    </source>
</reference>
<name>A0A5E4RHW4_9BURK</name>
<sequence length="133" mass="14983">MLDFSSTYRDDRLDTLLPNVTAPGIRRWEESRRASMRARHHHTLAERVRRESPVLAALARGQAVEPVKTDAPSVRDALASWDAHVAGARAHFAAQDEAYRLARLLPDHDEHASPSPVWRAMLNDLNDLNTTEV</sequence>
<dbReference type="RefSeq" id="WP_150562041.1">
    <property type="nucleotide sequence ID" value="NZ_CABPSL010000001.1"/>
</dbReference>
<protein>
    <submittedName>
        <fullName evidence="1">Uncharacterized protein</fullName>
    </submittedName>
</protein>
<evidence type="ECO:0000313" key="1">
    <source>
        <dbReference type="EMBL" id="VVD61548.1"/>
    </source>
</evidence>
<gene>
    <name evidence="1" type="ORF">PCE31106_00123</name>
</gene>
<accession>A0A5E4RHW4</accession>
<evidence type="ECO:0000313" key="2">
    <source>
        <dbReference type="Proteomes" id="UP000384354"/>
    </source>
</evidence>
<dbReference type="EMBL" id="CABPSL010000001">
    <property type="protein sequence ID" value="VVD61548.1"/>
    <property type="molecule type" value="Genomic_DNA"/>
</dbReference>
<dbReference type="Proteomes" id="UP000384354">
    <property type="component" value="Unassembled WGS sequence"/>
</dbReference>